<evidence type="ECO:0000256" key="3">
    <source>
        <dbReference type="RuleBase" id="RU361235"/>
    </source>
</evidence>
<evidence type="ECO:0000256" key="2">
    <source>
        <dbReference type="ARBA" id="ARBA00022801"/>
    </source>
</evidence>
<gene>
    <name evidence="5" type="ORF">GM418_03540</name>
</gene>
<dbReference type="InterPro" id="IPR050309">
    <property type="entry name" value="Type-B_Carboxylest/Lipase"/>
</dbReference>
<dbReference type="PROSITE" id="PS00122">
    <property type="entry name" value="CARBOXYLESTERASE_B_1"/>
    <property type="match status" value="1"/>
</dbReference>
<dbReference type="InterPro" id="IPR029058">
    <property type="entry name" value="AB_hydrolase_fold"/>
</dbReference>
<dbReference type="RefSeq" id="WP_158863212.1">
    <property type="nucleotide sequence ID" value="NZ_CP046401.1"/>
</dbReference>
<evidence type="ECO:0000256" key="1">
    <source>
        <dbReference type="ARBA" id="ARBA00005964"/>
    </source>
</evidence>
<dbReference type="Pfam" id="PF00135">
    <property type="entry name" value="COesterase"/>
    <property type="match status" value="1"/>
</dbReference>
<feature type="domain" description="Carboxylesterase type B" evidence="4">
    <location>
        <begin position="30"/>
        <end position="508"/>
    </location>
</feature>
<dbReference type="SUPFAM" id="SSF53474">
    <property type="entry name" value="alpha/beta-Hydrolases"/>
    <property type="match status" value="1"/>
</dbReference>
<keyword evidence="2 3" id="KW-0378">Hydrolase</keyword>
<dbReference type="Gene3D" id="3.40.50.1820">
    <property type="entry name" value="alpha/beta hydrolase"/>
    <property type="match status" value="1"/>
</dbReference>
<organism evidence="5 6">
    <name type="scientific">Maribellus comscasis</name>
    <dbReference type="NCBI Taxonomy" id="2681766"/>
    <lineage>
        <taxon>Bacteria</taxon>
        <taxon>Pseudomonadati</taxon>
        <taxon>Bacteroidota</taxon>
        <taxon>Bacteroidia</taxon>
        <taxon>Marinilabiliales</taxon>
        <taxon>Prolixibacteraceae</taxon>
        <taxon>Maribellus</taxon>
    </lineage>
</organism>
<dbReference type="AlphaFoldDB" id="A0A6I6JRH2"/>
<protein>
    <recommendedName>
        <fullName evidence="3">Carboxylic ester hydrolase</fullName>
        <ecNumber evidence="3">3.1.1.-</ecNumber>
    </recommendedName>
</protein>
<dbReference type="Proteomes" id="UP000428260">
    <property type="component" value="Chromosome"/>
</dbReference>
<dbReference type="KEGG" id="mcos:GM418_03540"/>
<evidence type="ECO:0000313" key="6">
    <source>
        <dbReference type="Proteomes" id="UP000428260"/>
    </source>
</evidence>
<dbReference type="InterPro" id="IPR002018">
    <property type="entry name" value="CarbesteraseB"/>
</dbReference>
<keyword evidence="6" id="KW-1185">Reference proteome</keyword>
<comment type="similarity">
    <text evidence="1 3">Belongs to the type-B carboxylesterase/lipase family.</text>
</comment>
<accession>A0A6I6JRH2</accession>
<evidence type="ECO:0000313" key="5">
    <source>
        <dbReference type="EMBL" id="QGY42757.1"/>
    </source>
</evidence>
<dbReference type="PROSITE" id="PS51257">
    <property type="entry name" value="PROKAR_LIPOPROTEIN"/>
    <property type="match status" value="1"/>
</dbReference>
<dbReference type="EC" id="3.1.1.-" evidence="3"/>
<sequence>MKNLFLIWGVIVGFLFLSCETQKDTLVKDAVQTENGWISGTYNELSGITSFKGIPFAAPPVGDLRWKAPHAAGSWDGVKKCNKFSASPVQGTPVPFSMWTQEFIAPQEPLNEDCLYLNVWTGAEKAGENRPVLVYIYGGGFSSGSGAVSVYNGEEMAKKGVVFLTVNYRVGVFGFLAHPELSAESEYNASGNYGLLDQIAALQWVNRNIEAFGGDPNKVTIAGQSAGAFSVNYLLASPLTKGLIHRAIAESGGAVLPTNKLARGNTLESAEQAGVKYAESLDANSVAELREKTAEEILAVRGPSAPIVDGYVIPKPMNEIFALGNQNDVPLILGWNQDEGFGGPPQSAEKFREQIKQQFGNEADKFLALFPLSTDEEAKEVQNDLGSIQSFGIQSYKWMNYQNETATSKVYIYRFERDLPYGEGMEDYGAFHTGEVPYAYNNLKMSPRPWKKEDYKLADIMSDYWVSFAEDGNPNCEELPEWQACAPENLKAMIFDLNVECKDLPNKEILSFLDNYYSNQ</sequence>
<evidence type="ECO:0000259" key="4">
    <source>
        <dbReference type="Pfam" id="PF00135"/>
    </source>
</evidence>
<dbReference type="InterPro" id="IPR019826">
    <property type="entry name" value="Carboxylesterase_B_AS"/>
</dbReference>
<dbReference type="GO" id="GO:0016787">
    <property type="term" value="F:hydrolase activity"/>
    <property type="evidence" value="ECO:0007669"/>
    <property type="project" value="UniProtKB-KW"/>
</dbReference>
<dbReference type="EMBL" id="CP046401">
    <property type="protein sequence ID" value="QGY42757.1"/>
    <property type="molecule type" value="Genomic_DNA"/>
</dbReference>
<name>A0A6I6JRH2_9BACT</name>
<reference evidence="5 6" key="1">
    <citation type="submission" date="2019-11" db="EMBL/GenBank/DDBJ databases">
        <authorList>
            <person name="Zheng R.K."/>
            <person name="Sun C.M."/>
        </authorList>
    </citation>
    <scope>NUCLEOTIDE SEQUENCE [LARGE SCALE GENOMIC DNA]</scope>
    <source>
        <strain evidence="5 6">WC007</strain>
    </source>
</reference>
<dbReference type="PANTHER" id="PTHR11559">
    <property type="entry name" value="CARBOXYLESTERASE"/>
    <property type="match status" value="1"/>
</dbReference>
<proteinExistence type="inferred from homology"/>